<accession>A0ABP0ISP7</accession>
<protein>
    <submittedName>
        <fullName evidence="2">Uncharacterized protein</fullName>
    </submittedName>
</protein>
<evidence type="ECO:0000313" key="2">
    <source>
        <dbReference type="EMBL" id="CAK9004463.1"/>
    </source>
</evidence>
<proteinExistence type="predicted"/>
<reference evidence="2 3" key="1">
    <citation type="submission" date="2024-02" db="EMBL/GenBank/DDBJ databases">
        <authorList>
            <person name="Chen Y."/>
            <person name="Shah S."/>
            <person name="Dougan E. K."/>
            <person name="Thang M."/>
            <person name="Chan C."/>
        </authorList>
    </citation>
    <scope>NUCLEOTIDE SEQUENCE [LARGE SCALE GENOMIC DNA]</scope>
</reference>
<comment type="caution">
    <text evidence="2">The sequence shown here is derived from an EMBL/GenBank/DDBJ whole genome shotgun (WGS) entry which is preliminary data.</text>
</comment>
<organism evidence="2 3">
    <name type="scientific">Durusdinium trenchii</name>
    <dbReference type="NCBI Taxonomy" id="1381693"/>
    <lineage>
        <taxon>Eukaryota</taxon>
        <taxon>Sar</taxon>
        <taxon>Alveolata</taxon>
        <taxon>Dinophyceae</taxon>
        <taxon>Suessiales</taxon>
        <taxon>Symbiodiniaceae</taxon>
        <taxon>Durusdinium</taxon>
    </lineage>
</organism>
<dbReference type="EMBL" id="CAXAMN010003381">
    <property type="protein sequence ID" value="CAK9004415.1"/>
    <property type="molecule type" value="Genomic_DNA"/>
</dbReference>
<gene>
    <name evidence="1" type="ORF">CCMP2556_LOCUS7680</name>
    <name evidence="2" type="ORF">CCMP2556_LOCUS7690</name>
</gene>
<evidence type="ECO:0000313" key="3">
    <source>
        <dbReference type="Proteomes" id="UP001642484"/>
    </source>
</evidence>
<dbReference type="Proteomes" id="UP001642484">
    <property type="component" value="Unassembled WGS sequence"/>
</dbReference>
<dbReference type="EMBL" id="CAXAMN010003392">
    <property type="protein sequence ID" value="CAK9004463.1"/>
    <property type="molecule type" value="Genomic_DNA"/>
</dbReference>
<evidence type="ECO:0000313" key="1">
    <source>
        <dbReference type="EMBL" id="CAK9004415.1"/>
    </source>
</evidence>
<sequence length="103" mass="11554">MPKLPQVTVKQNLPRRKAAHRAASKRWRDKWIRKGVPRDSALASTGTETDTPTQEEEQPGGQCPASGRKRKDTPEEEGQRPQRTPRPAAARRRATLKSIFATS</sequence>
<name>A0ABP0ISP7_9DINO</name>
<keyword evidence="3" id="KW-1185">Reference proteome</keyword>